<keyword evidence="2" id="KW-0560">Oxidoreductase</keyword>
<dbReference type="InterPro" id="IPR004360">
    <property type="entry name" value="Glyas_Fos-R_dOase_dom"/>
</dbReference>
<evidence type="ECO:0000313" key="3">
    <source>
        <dbReference type="Proteomes" id="UP000250028"/>
    </source>
</evidence>
<proteinExistence type="predicted"/>
<organism evidence="2 3">
    <name type="scientific">Branchiibius hedensis</name>
    <dbReference type="NCBI Taxonomy" id="672460"/>
    <lineage>
        <taxon>Bacteria</taxon>
        <taxon>Bacillati</taxon>
        <taxon>Actinomycetota</taxon>
        <taxon>Actinomycetes</taxon>
        <taxon>Micrococcales</taxon>
        <taxon>Dermacoccaceae</taxon>
        <taxon>Branchiibius</taxon>
    </lineage>
</organism>
<sequence>MNRPSLAGIHHLKFAVSDLDVSLDWWERAFGGQRQPHWDHTFPDGRLFAYMLLVPGVDAPVELRLAPGSALVAGFDSIVFAVETREDLEGWAKHLADVGIDNSGVLRGFLGWLLVAREPDGNSLRLYTNETHDWDVEGADVHNPWVASLERDRL</sequence>
<dbReference type="Pfam" id="PF00903">
    <property type="entry name" value="Glyoxalase"/>
    <property type="match status" value="1"/>
</dbReference>
<gene>
    <name evidence="2" type="ORF">SAMN04489750_1136</name>
</gene>
<dbReference type="InterPro" id="IPR037523">
    <property type="entry name" value="VOC_core"/>
</dbReference>
<dbReference type="OrthoDB" id="317332at2"/>
<dbReference type="PROSITE" id="PS51819">
    <property type="entry name" value="VOC"/>
    <property type="match status" value="1"/>
</dbReference>
<keyword evidence="3" id="KW-1185">Reference proteome</keyword>
<dbReference type="InterPro" id="IPR029068">
    <property type="entry name" value="Glyas_Bleomycin-R_OHBP_Dase"/>
</dbReference>
<name>A0A2Y8ZU71_9MICO</name>
<protein>
    <submittedName>
        <fullName evidence="2">Catechol 2,3-dioxygenase</fullName>
    </submittedName>
</protein>
<dbReference type="Proteomes" id="UP000250028">
    <property type="component" value="Unassembled WGS sequence"/>
</dbReference>
<dbReference type="SUPFAM" id="SSF54593">
    <property type="entry name" value="Glyoxalase/Bleomycin resistance protein/Dihydroxybiphenyl dioxygenase"/>
    <property type="match status" value="1"/>
</dbReference>
<evidence type="ECO:0000259" key="1">
    <source>
        <dbReference type="PROSITE" id="PS51819"/>
    </source>
</evidence>
<reference evidence="3" key="1">
    <citation type="submission" date="2016-10" db="EMBL/GenBank/DDBJ databases">
        <authorList>
            <person name="Varghese N."/>
            <person name="Submissions S."/>
        </authorList>
    </citation>
    <scope>NUCLEOTIDE SEQUENCE [LARGE SCALE GENOMIC DNA]</scope>
    <source>
        <strain evidence="3">DSM 22951</strain>
    </source>
</reference>
<dbReference type="GO" id="GO:0051213">
    <property type="term" value="F:dioxygenase activity"/>
    <property type="evidence" value="ECO:0007669"/>
    <property type="project" value="UniProtKB-KW"/>
</dbReference>
<dbReference type="Gene3D" id="3.10.180.10">
    <property type="entry name" value="2,3-Dihydroxybiphenyl 1,2-Dioxygenase, domain 1"/>
    <property type="match status" value="1"/>
</dbReference>
<keyword evidence="2" id="KW-0223">Dioxygenase</keyword>
<dbReference type="EMBL" id="UESZ01000001">
    <property type="protein sequence ID" value="SSA33839.1"/>
    <property type="molecule type" value="Genomic_DNA"/>
</dbReference>
<accession>A0A2Y8ZU71</accession>
<feature type="domain" description="VOC" evidence="1">
    <location>
        <begin position="8"/>
        <end position="129"/>
    </location>
</feature>
<evidence type="ECO:0000313" key="2">
    <source>
        <dbReference type="EMBL" id="SSA33839.1"/>
    </source>
</evidence>
<dbReference type="AlphaFoldDB" id="A0A2Y8ZU71"/>
<dbReference type="RefSeq" id="WP_109684480.1">
    <property type="nucleotide sequence ID" value="NZ_QGDN01000001.1"/>
</dbReference>